<proteinExistence type="predicted"/>
<accession>A0ACC3DH35</accession>
<dbReference type="EMBL" id="JAWDJW010004609">
    <property type="protein sequence ID" value="KAK3073583.1"/>
    <property type="molecule type" value="Genomic_DNA"/>
</dbReference>
<comment type="caution">
    <text evidence="1">The sequence shown here is derived from an EMBL/GenBank/DDBJ whole genome shotgun (WGS) entry which is preliminary data.</text>
</comment>
<name>A0ACC3DH35_9PEZI</name>
<evidence type="ECO:0000313" key="2">
    <source>
        <dbReference type="Proteomes" id="UP001186974"/>
    </source>
</evidence>
<gene>
    <name evidence="1" type="ORF">LTS18_014412</name>
</gene>
<sequence>RTFDTNFIDDDDLQANLALQRRQALKKRKKMKPEDLARQLREEANENSMVMDTVEQPEEDRGLVIDETSEFVANLQKPSEREPRKESKQPTPGVQSSRVKSEASPDADGDVNMEESYGAVEDEEEAKARLRSASTPAGVTTTGLEEEGTLAVGIGATLSMMKQRGLIQTSEGNEHLKFREQQRFLSERQKREEDAERKARLQRERDRTTGKLDRMSAREREEYARRQNTQRDQFDSRELADVFNREYKPDVKLTYTDEMGRSMNQKEAFKHLSHQFHGKGSGKQKTEKRLKKIEDEKKREAMSSLDSSQNVGMNTVAGDRAKKARQAGVRLQ</sequence>
<dbReference type="Proteomes" id="UP001186974">
    <property type="component" value="Unassembled WGS sequence"/>
</dbReference>
<protein>
    <submittedName>
        <fullName evidence="1">Uncharacterized protein</fullName>
    </submittedName>
</protein>
<organism evidence="1 2">
    <name type="scientific">Coniosporium uncinatum</name>
    <dbReference type="NCBI Taxonomy" id="93489"/>
    <lineage>
        <taxon>Eukaryota</taxon>
        <taxon>Fungi</taxon>
        <taxon>Dikarya</taxon>
        <taxon>Ascomycota</taxon>
        <taxon>Pezizomycotina</taxon>
        <taxon>Dothideomycetes</taxon>
        <taxon>Dothideomycetes incertae sedis</taxon>
        <taxon>Coniosporium</taxon>
    </lineage>
</organism>
<feature type="non-terminal residue" evidence="1">
    <location>
        <position position="1"/>
    </location>
</feature>
<reference evidence="1" key="1">
    <citation type="submission" date="2024-09" db="EMBL/GenBank/DDBJ databases">
        <title>Black Yeasts Isolated from many extreme environments.</title>
        <authorList>
            <person name="Coleine C."/>
            <person name="Stajich J.E."/>
            <person name="Selbmann L."/>
        </authorList>
    </citation>
    <scope>NUCLEOTIDE SEQUENCE</scope>
    <source>
        <strain evidence="1">CCFEE 5737</strain>
    </source>
</reference>
<evidence type="ECO:0000313" key="1">
    <source>
        <dbReference type="EMBL" id="KAK3073583.1"/>
    </source>
</evidence>
<keyword evidence="2" id="KW-1185">Reference proteome</keyword>